<dbReference type="GO" id="GO:0046872">
    <property type="term" value="F:metal ion binding"/>
    <property type="evidence" value="ECO:0007669"/>
    <property type="project" value="UniProtKB-KW"/>
</dbReference>
<keyword evidence="3" id="KW-0408">Iron</keyword>
<dbReference type="InterPro" id="IPR002051">
    <property type="entry name" value="Haem_Oase"/>
</dbReference>
<evidence type="ECO:0000256" key="1">
    <source>
        <dbReference type="ARBA" id="ARBA00022617"/>
    </source>
</evidence>
<dbReference type="InterPro" id="IPR016084">
    <property type="entry name" value="Haem_Oase-like_multi-hlx"/>
</dbReference>
<reference evidence="6" key="1">
    <citation type="submission" date="2022-07" db="EMBL/GenBank/DDBJ databases">
        <title>Genome Sequence of Physisporinus lineatus.</title>
        <authorList>
            <person name="Buettner E."/>
        </authorList>
    </citation>
    <scope>NUCLEOTIDE SEQUENCE</scope>
    <source>
        <strain evidence="6">VT162</strain>
    </source>
</reference>
<evidence type="ECO:0000256" key="4">
    <source>
        <dbReference type="SAM" id="MobiDB-lite"/>
    </source>
</evidence>
<dbReference type="Pfam" id="PF01126">
    <property type="entry name" value="Heme_oxygenase"/>
    <property type="match status" value="1"/>
</dbReference>
<dbReference type="CDD" id="cd19165">
    <property type="entry name" value="HemeO"/>
    <property type="match status" value="1"/>
</dbReference>
<evidence type="ECO:0000313" key="6">
    <source>
        <dbReference type="EMBL" id="KAJ3481512.1"/>
    </source>
</evidence>
<dbReference type="EMBL" id="JANAWD010000317">
    <property type="protein sequence ID" value="KAJ3481512.1"/>
    <property type="molecule type" value="Genomic_DNA"/>
</dbReference>
<proteinExistence type="predicted"/>
<evidence type="ECO:0000313" key="7">
    <source>
        <dbReference type="Proteomes" id="UP001212997"/>
    </source>
</evidence>
<feature type="region of interest" description="Disordered" evidence="4">
    <location>
        <begin position="256"/>
        <end position="282"/>
    </location>
</feature>
<dbReference type="AlphaFoldDB" id="A0AAD5V0M8"/>
<dbReference type="Proteomes" id="UP001212997">
    <property type="component" value="Unassembled WGS sequence"/>
</dbReference>
<protein>
    <recommendedName>
        <fullName evidence="8">Heme oxygenase</fullName>
    </recommendedName>
</protein>
<feature type="transmembrane region" description="Helical" evidence="5">
    <location>
        <begin position="300"/>
        <end position="322"/>
    </location>
</feature>
<keyword evidence="5" id="KW-0812">Transmembrane</keyword>
<keyword evidence="1" id="KW-0349">Heme</keyword>
<evidence type="ECO:0000256" key="2">
    <source>
        <dbReference type="ARBA" id="ARBA00022723"/>
    </source>
</evidence>
<keyword evidence="2" id="KW-0479">Metal-binding</keyword>
<dbReference type="Gene3D" id="1.20.910.10">
    <property type="entry name" value="Heme oxygenase-like"/>
    <property type="match status" value="1"/>
</dbReference>
<dbReference type="PANTHER" id="PTHR10720:SF0">
    <property type="entry name" value="HEME OXYGENASE"/>
    <property type="match status" value="1"/>
</dbReference>
<evidence type="ECO:0008006" key="8">
    <source>
        <dbReference type="Google" id="ProtNLM"/>
    </source>
</evidence>
<dbReference type="SUPFAM" id="SSF48613">
    <property type="entry name" value="Heme oxygenase-like"/>
    <property type="match status" value="1"/>
</dbReference>
<keyword evidence="7" id="KW-1185">Reference proteome</keyword>
<accession>A0AAD5V0M8</accession>
<gene>
    <name evidence="6" type="ORF">NLI96_g7606</name>
</gene>
<keyword evidence="5" id="KW-1133">Transmembrane helix</keyword>
<sequence>MSISYDLTQPVATLLRLGTAEAHERAENSQGAGWLTRGELDKSEYVRFLMMLYHVYEPDLDFVHISSLERALEQHASHSVLQPTYNPTLLSRTQNIEADISFILQVPSSSWQTHPIHVELMTDPPAPFSDYTTRINTLAISSDTVETSRLLAHAYVRYLGDLSGGQFIRRKLAKTYGLEDGAGLTFYEFGKLGGESGISGLGDMKKIKEWYRDGMNSGVGDNQAFKAAILEEANIAFELNSAIFKILRPPTQIPMSSSPAIPPLGEPLTPTTEQALNGPPRESKVVAEFAPPQQETTYRVGSVLALIGAICISHFLLVIGGFTGERGFGKLEAAQAWFKGAFSG</sequence>
<evidence type="ECO:0000256" key="3">
    <source>
        <dbReference type="ARBA" id="ARBA00023004"/>
    </source>
</evidence>
<dbReference type="InterPro" id="IPR016053">
    <property type="entry name" value="Haem_Oase-like"/>
</dbReference>
<dbReference type="GO" id="GO:0004392">
    <property type="term" value="F:heme oxygenase (decyclizing) activity"/>
    <property type="evidence" value="ECO:0007669"/>
    <property type="project" value="InterPro"/>
</dbReference>
<evidence type="ECO:0000256" key="5">
    <source>
        <dbReference type="SAM" id="Phobius"/>
    </source>
</evidence>
<name>A0AAD5V0M8_9APHY</name>
<keyword evidence="5" id="KW-0472">Membrane</keyword>
<organism evidence="6 7">
    <name type="scientific">Meripilus lineatus</name>
    <dbReference type="NCBI Taxonomy" id="2056292"/>
    <lineage>
        <taxon>Eukaryota</taxon>
        <taxon>Fungi</taxon>
        <taxon>Dikarya</taxon>
        <taxon>Basidiomycota</taxon>
        <taxon>Agaricomycotina</taxon>
        <taxon>Agaricomycetes</taxon>
        <taxon>Polyporales</taxon>
        <taxon>Meripilaceae</taxon>
        <taxon>Meripilus</taxon>
    </lineage>
</organism>
<dbReference type="PANTHER" id="PTHR10720">
    <property type="entry name" value="HEME OXYGENASE"/>
    <property type="match status" value="1"/>
</dbReference>
<comment type="caution">
    <text evidence="6">The sequence shown here is derived from an EMBL/GenBank/DDBJ whole genome shotgun (WGS) entry which is preliminary data.</text>
</comment>
<dbReference type="GO" id="GO:0006788">
    <property type="term" value="P:heme oxidation"/>
    <property type="evidence" value="ECO:0007669"/>
    <property type="project" value="InterPro"/>
</dbReference>